<protein>
    <submittedName>
        <fullName evidence="4">Iron dicitrate transporter FecR</fullName>
    </submittedName>
</protein>
<dbReference type="Pfam" id="PF16344">
    <property type="entry name" value="FecR_C"/>
    <property type="match status" value="1"/>
</dbReference>
<reference evidence="4" key="2">
    <citation type="submission" date="2020-09" db="EMBL/GenBank/DDBJ databases">
        <authorList>
            <person name="Sun Q."/>
            <person name="Kim S."/>
        </authorList>
    </citation>
    <scope>NUCLEOTIDE SEQUENCE</scope>
    <source>
        <strain evidence="4">KCTC 12368</strain>
    </source>
</reference>
<feature type="domain" description="FecR protein" evidence="2">
    <location>
        <begin position="134"/>
        <end position="226"/>
    </location>
</feature>
<sequence length="346" mass="39109">MNPDLIRRFFEGKCSPEEAHAVLLWINSDAAPEEIIDGLDDYQEQTVDPIDSEKMLARIQFKVDLEDELAKEGQRSKIIEHTHYKAKNKVAKIRRTWVAACFLALITGFGIWINLEKEEKVELAQTPIRWVNKQTSKGQKLTLSLPDGSTVMLNSNSSIIFPSSFSDSIREVKLIGEAFFEVSRDPLKPFIVTSQSASTQVFGTSFVVRDFKDSRYATIGVLTGKVGVHPSFKTASGETAELIDLLPMQGVRVARGSTKVKRMKLSYDEMFAWKDNVIAFAKADFKEVILKLEDWYGVSFEVNRKISPTRDFTGKFDGLPLDQTLDGLSLTFGFDFRIENKKVIIF</sequence>
<dbReference type="InterPro" id="IPR006860">
    <property type="entry name" value="FecR"/>
</dbReference>
<evidence type="ECO:0000256" key="1">
    <source>
        <dbReference type="SAM" id="Phobius"/>
    </source>
</evidence>
<proteinExistence type="predicted"/>
<dbReference type="AlphaFoldDB" id="A0A918Q458"/>
<evidence type="ECO:0000259" key="2">
    <source>
        <dbReference type="Pfam" id="PF04773"/>
    </source>
</evidence>
<feature type="domain" description="Protein FecR C-terminal" evidence="3">
    <location>
        <begin position="278"/>
        <end position="345"/>
    </location>
</feature>
<evidence type="ECO:0000313" key="4">
    <source>
        <dbReference type="EMBL" id="GGZ30557.1"/>
    </source>
</evidence>
<dbReference type="Proteomes" id="UP000619457">
    <property type="component" value="Unassembled WGS sequence"/>
</dbReference>
<keyword evidence="1" id="KW-0472">Membrane</keyword>
<accession>A0A918Q458</accession>
<dbReference type="Gene3D" id="2.60.120.1440">
    <property type="match status" value="1"/>
</dbReference>
<comment type="caution">
    <text evidence="4">The sequence shown here is derived from an EMBL/GenBank/DDBJ whole genome shotgun (WGS) entry which is preliminary data.</text>
</comment>
<feature type="transmembrane region" description="Helical" evidence="1">
    <location>
        <begin position="97"/>
        <end position="115"/>
    </location>
</feature>
<dbReference type="PANTHER" id="PTHR30273:SF2">
    <property type="entry name" value="PROTEIN FECR"/>
    <property type="match status" value="1"/>
</dbReference>
<dbReference type="InterPro" id="IPR032508">
    <property type="entry name" value="FecR_C"/>
</dbReference>
<dbReference type="RefSeq" id="WP_018474616.1">
    <property type="nucleotide sequence ID" value="NZ_BMWX01000004.1"/>
</dbReference>
<dbReference type="Gene3D" id="3.55.50.30">
    <property type="match status" value="1"/>
</dbReference>
<dbReference type="Pfam" id="PF04773">
    <property type="entry name" value="FecR"/>
    <property type="match status" value="1"/>
</dbReference>
<reference evidence="4" key="1">
    <citation type="journal article" date="2014" name="Int. J. Syst. Evol. Microbiol.">
        <title>Complete genome sequence of Corynebacterium casei LMG S-19264T (=DSM 44701T), isolated from a smear-ripened cheese.</title>
        <authorList>
            <consortium name="US DOE Joint Genome Institute (JGI-PGF)"/>
            <person name="Walter F."/>
            <person name="Albersmeier A."/>
            <person name="Kalinowski J."/>
            <person name="Ruckert C."/>
        </authorList>
    </citation>
    <scope>NUCLEOTIDE SEQUENCE</scope>
    <source>
        <strain evidence="4">KCTC 12368</strain>
    </source>
</reference>
<dbReference type="InterPro" id="IPR012373">
    <property type="entry name" value="Ferrdict_sens_TM"/>
</dbReference>
<organism evidence="4 5">
    <name type="scientific">Echinicola pacifica</name>
    <dbReference type="NCBI Taxonomy" id="346377"/>
    <lineage>
        <taxon>Bacteria</taxon>
        <taxon>Pseudomonadati</taxon>
        <taxon>Bacteroidota</taxon>
        <taxon>Cytophagia</taxon>
        <taxon>Cytophagales</taxon>
        <taxon>Cyclobacteriaceae</taxon>
        <taxon>Echinicola</taxon>
    </lineage>
</organism>
<evidence type="ECO:0000259" key="3">
    <source>
        <dbReference type="Pfam" id="PF16344"/>
    </source>
</evidence>
<dbReference type="PIRSF" id="PIRSF018266">
    <property type="entry name" value="FecR"/>
    <property type="match status" value="1"/>
</dbReference>
<gene>
    <name evidence="4" type="ORF">GCM10007049_24190</name>
</gene>
<keyword evidence="1" id="KW-1133">Transmembrane helix</keyword>
<keyword evidence="5" id="KW-1185">Reference proteome</keyword>
<evidence type="ECO:0000313" key="5">
    <source>
        <dbReference type="Proteomes" id="UP000619457"/>
    </source>
</evidence>
<keyword evidence="1" id="KW-0812">Transmembrane</keyword>
<name>A0A918Q458_9BACT</name>
<dbReference type="GO" id="GO:0016989">
    <property type="term" value="F:sigma factor antagonist activity"/>
    <property type="evidence" value="ECO:0007669"/>
    <property type="project" value="TreeGrafter"/>
</dbReference>
<dbReference type="PANTHER" id="PTHR30273">
    <property type="entry name" value="PERIPLASMIC SIGNAL SENSOR AND SIGMA FACTOR ACTIVATOR FECR-RELATED"/>
    <property type="match status" value="1"/>
</dbReference>
<dbReference type="EMBL" id="BMWX01000004">
    <property type="protein sequence ID" value="GGZ30557.1"/>
    <property type="molecule type" value="Genomic_DNA"/>
</dbReference>